<organism evidence="5 6">
    <name type="scientific">Oceanobacillus sojae</name>
    <dbReference type="NCBI Taxonomy" id="582851"/>
    <lineage>
        <taxon>Bacteria</taxon>
        <taxon>Bacillati</taxon>
        <taxon>Bacillota</taxon>
        <taxon>Bacilli</taxon>
        <taxon>Bacillales</taxon>
        <taxon>Bacillaceae</taxon>
        <taxon>Oceanobacillus</taxon>
    </lineage>
</organism>
<sequence>MANIRDVAKAAGVSVTTVSRVLNNQPYVKEEKEAAVKKAIKETGYIPNINAVNLKKGKTNLIGVVLPFLDQPYFSNLVQGISQAASVHQYKLVLYQTGYHEHQEKEALEMLKLKQIDSLIICSRKISLDIVESYQQYGNIVLFEDGEQTSLSYTFIDHYACFIKALEYLYEHGHREIGFSINRLEGTNSRQREQAYRDFLKLKGLPYNEKYIFKKCLNIEDGERILKEMGTFQKRPTAILATGDQVAAGIITSSSKYQLKIPEDLAVIGFDDQPIARAMSITTVDIPLYSIGQLLFEQAVSEKVSHKEVSAELIERSTV</sequence>
<dbReference type="Pfam" id="PF00356">
    <property type="entry name" value="LacI"/>
    <property type="match status" value="1"/>
</dbReference>
<evidence type="ECO:0000256" key="2">
    <source>
        <dbReference type="ARBA" id="ARBA00023125"/>
    </source>
</evidence>
<protein>
    <submittedName>
        <fullName evidence="5">LacI family transcriptional regulator</fullName>
    </submittedName>
</protein>
<keyword evidence="1" id="KW-0805">Transcription regulation</keyword>
<dbReference type="RefSeq" id="WP_147209902.1">
    <property type="nucleotide sequence ID" value="NZ_BJYM01000005.1"/>
</dbReference>
<reference evidence="5 6" key="1">
    <citation type="submission" date="2019-07" db="EMBL/GenBank/DDBJ databases">
        <title>Whole genome shotgun sequence of Oceanobacillus sojae NBRC 105379.</title>
        <authorList>
            <person name="Hosoyama A."/>
            <person name="Uohara A."/>
            <person name="Ohji S."/>
            <person name="Ichikawa N."/>
        </authorList>
    </citation>
    <scope>NUCLEOTIDE SEQUENCE [LARGE SCALE GENOMIC DNA]</scope>
    <source>
        <strain evidence="5 6">NBRC 105379</strain>
    </source>
</reference>
<accession>A0A511ZHG3</accession>
<dbReference type="PANTHER" id="PTHR30146">
    <property type="entry name" value="LACI-RELATED TRANSCRIPTIONAL REPRESSOR"/>
    <property type="match status" value="1"/>
</dbReference>
<evidence type="ECO:0000313" key="6">
    <source>
        <dbReference type="Proteomes" id="UP000321558"/>
    </source>
</evidence>
<dbReference type="Proteomes" id="UP000321558">
    <property type="component" value="Unassembled WGS sequence"/>
</dbReference>
<dbReference type="Gene3D" id="3.40.50.2300">
    <property type="match status" value="2"/>
</dbReference>
<evidence type="ECO:0000259" key="4">
    <source>
        <dbReference type="PROSITE" id="PS50932"/>
    </source>
</evidence>
<dbReference type="AlphaFoldDB" id="A0A511ZHG3"/>
<keyword evidence="3" id="KW-0804">Transcription</keyword>
<dbReference type="InterPro" id="IPR028082">
    <property type="entry name" value="Peripla_BP_I"/>
</dbReference>
<dbReference type="Gene3D" id="1.10.260.40">
    <property type="entry name" value="lambda repressor-like DNA-binding domains"/>
    <property type="match status" value="1"/>
</dbReference>
<dbReference type="GO" id="GO:0000976">
    <property type="term" value="F:transcription cis-regulatory region binding"/>
    <property type="evidence" value="ECO:0007669"/>
    <property type="project" value="TreeGrafter"/>
</dbReference>
<keyword evidence="2" id="KW-0238">DNA-binding</keyword>
<dbReference type="InterPro" id="IPR000843">
    <property type="entry name" value="HTH_LacI"/>
</dbReference>
<gene>
    <name evidence="5" type="ORF">OSO01_16270</name>
</gene>
<dbReference type="SUPFAM" id="SSF53822">
    <property type="entry name" value="Periplasmic binding protein-like I"/>
    <property type="match status" value="1"/>
</dbReference>
<dbReference type="PANTHER" id="PTHR30146:SF105">
    <property type="entry name" value="CATABOLITE CONTROL PROTEIN B"/>
    <property type="match status" value="1"/>
</dbReference>
<dbReference type="STRING" id="582851.GCA_900162665_03338"/>
<keyword evidence="6" id="KW-1185">Reference proteome</keyword>
<dbReference type="PROSITE" id="PS00356">
    <property type="entry name" value="HTH_LACI_1"/>
    <property type="match status" value="1"/>
</dbReference>
<dbReference type="SMART" id="SM00354">
    <property type="entry name" value="HTH_LACI"/>
    <property type="match status" value="1"/>
</dbReference>
<evidence type="ECO:0000313" key="5">
    <source>
        <dbReference type="EMBL" id="GEN86888.1"/>
    </source>
</evidence>
<dbReference type="OrthoDB" id="9796186at2"/>
<evidence type="ECO:0000256" key="1">
    <source>
        <dbReference type="ARBA" id="ARBA00023015"/>
    </source>
</evidence>
<dbReference type="InterPro" id="IPR010982">
    <property type="entry name" value="Lambda_DNA-bd_dom_sf"/>
</dbReference>
<comment type="caution">
    <text evidence="5">The sequence shown here is derived from an EMBL/GenBank/DDBJ whole genome shotgun (WGS) entry which is preliminary data.</text>
</comment>
<dbReference type="GO" id="GO:0003700">
    <property type="term" value="F:DNA-binding transcription factor activity"/>
    <property type="evidence" value="ECO:0007669"/>
    <property type="project" value="TreeGrafter"/>
</dbReference>
<evidence type="ECO:0000256" key="3">
    <source>
        <dbReference type="ARBA" id="ARBA00023163"/>
    </source>
</evidence>
<feature type="domain" description="HTH lacI-type" evidence="4">
    <location>
        <begin position="2"/>
        <end position="56"/>
    </location>
</feature>
<dbReference type="CDD" id="cd06286">
    <property type="entry name" value="PBP1_CcpB-like"/>
    <property type="match status" value="1"/>
</dbReference>
<dbReference type="Pfam" id="PF00532">
    <property type="entry name" value="Peripla_BP_1"/>
    <property type="match status" value="1"/>
</dbReference>
<dbReference type="PRINTS" id="PR00036">
    <property type="entry name" value="HTHLACI"/>
</dbReference>
<proteinExistence type="predicted"/>
<dbReference type="PROSITE" id="PS50932">
    <property type="entry name" value="HTH_LACI_2"/>
    <property type="match status" value="1"/>
</dbReference>
<dbReference type="CDD" id="cd01392">
    <property type="entry name" value="HTH_LacI"/>
    <property type="match status" value="1"/>
</dbReference>
<name>A0A511ZHG3_9BACI</name>
<dbReference type="InterPro" id="IPR001761">
    <property type="entry name" value="Peripla_BP/Lac1_sug-bd_dom"/>
</dbReference>
<dbReference type="SUPFAM" id="SSF47413">
    <property type="entry name" value="lambda repressor-like DNA-binding domains"/>
    <property type="match status" value="1"/>
</dbReference>
<dbReference type="EMBL" id="BJYM01000005">
    <property type="protein sequence ID" value="GEN86888.1"/>
    <property type="molecule type" value="Genomic_DNA"/>
</dbReference>